<reference evidence="2 3" key="1">
    <citation type="journal article" date="2017" name="PLoS Biol.">
        <title>The sea cucumber genome provides insights into morphological evolution and visceral regeneration.</title>
        <authorList>
            <person name="Zhang X."/>
            <person name="Sun L."/>
            <person name="Yuan J."/>
            <person name="Sun Y."/>
            <person name="Gao Y."/>
            <person name="Zhang L."/>
            <person name="Li S."/>
            <person name="Dai H."/>
            <person name="Hamel J.F."/>
            <person name="Liu C."/>
            <person name="Yu Y."/>
            <person name="Liu S."/>
            <person name="Lin W."/>
            <person name="Guo K."/>
            <person name="Jin S."/>
            <person name="Xu P."/>
            <person name="Storey K.B."/>
            <person name="Huan P."/>
            <person name="Zhang T."/>
            <person name="Zhou Y."/>
            <person name="Zhang J."/>
            <person name="Lin C."/>
            <person name="Li X."/>
            <person name="Xing L."/>
            <person name="Huo D."/>
            <person name="Sun M."/>
            <person name="Wang L."/>
            <person name="Mercier A."/>
            <person name="Li F."/>
            <person name="Yang H."/>
            <person name="Xiang J."/>
        </authorList>
    </citation>
    <scope>NUCLEOTIDE SEQUENCE [LARGE SCALE GENOMIC DNA]</scope>
    <source>
        <strain evidence="2">Shaxun</strain>
        <tissue evidence="2">Muscle</tissue>
    </source>
</reference>
<evidence type="ECO:0000313" key="2">
    <source>
        <dbReference type="EMBL" id="PIK61010.1"/>
    </source>
</evidence>
<keyword evidence="3" id="KW-1185">Reference proteome</keyword>
<feature type="compositionally biased region" description="Acidic residues" evidence="1">
    <location>
        <begin position="47"/>
        <end position="74"/>
    </location>
</feature>
<evidence type="ECO:0000256" key="1">
    <source>
        <dbReference type="SAM" id="MobiDB-lite"/>
    </source>
</evidence>
<organism evidence="2 3">
    <name type="scientific">Stichopus japonicus</name>
    <name type="common">Sea cucumber</name>
    <dbReference type="NCBI Taxonomy" id="307972"/>
    <lineage>
        <taxon>Eukaryota</taxon>
        <taxon>Metazoa</taxon>
        <taxon>Echinodermata</taxon>
        <taxon>Eleutherozoa</taxon>
        <taxon>Echinozoa</taxon>
        <taxon>Holothuroidea</taxon>
        <taxon>Aspidochirotacea</taxon>
        <taxon>Aspidochirotida</taxon>
        <taxon>Stichopodidae</taxon>
        <taxon>Apostichopus</taxon>
    </lineage>
</organism>
<gene>
    <name evidence="2" type="ORF">BSL78_02061</name>
</gene>
<dbReference type="Proteomes" id="UP000230750">
    <property type="component" value="Unassembled WGS sequence"/>
</dbReference>
<dbReference type="EMBL" id="MRZV01000043">
    <property type="protein sequence ID" value="PIK61010.1"/>
    <property type="molecule type" value="Genomic_DNA"/>
</dbReference>
<dbReference type="AlphaFoldDB" id="A0A2G8LLG9"/>
<feature type="region of interest" description="Disordered" evidence="1">
    <location>
        <begin position="19"/>
        <end position="79"/>
    </location>
</feature>
<proteinExistence type="predicted"/>
<accession>A0A2G8LLG9</accession>
<sequence>MPWMRYPYWRRRRSRRRRRWKLQAKAGPSRSQPHVPRRIQKRKYVDSSDDEEQEQEQEVEVEKDEEWTEEEEERNQDVAAKCNLEERLHSYNQIKAYEENPTTLFGLANHMTHSRQVQQRYYHTSIKWKNTAKAFRSDEKHYQEEGISVIAHTNMPRQCIPLINPMASLTTSPPNSVGMWKAETTRGRSSCGRFTRGDMGILVTEIVRSSCYVDFMHKNLTVIIPSLLYRDPG</sequence>
<protein>
    <submittedName>
        <fullName evidence="2">Uncharacterized protein</fullName>
    </submittedName>
</protein>
<name>A0A2G8LLG9_STIJA</name>
<evidence type="ECO:0000313" key="3">
    <source>
        <dbReference type="Proteomes" id="UP000230750"/>
    </source>
</evidence>
<comment type="caution">
    <text evidence="2">The sequence shown here is derived from an EMBL/GenBank/DDBJ whole genome shotgun (WGS) entry which is preliminary data.</text>
</comment>